<dbReference type="InterPro" id="IPR008920">
    <property type="entry name" value="TF_FadR/GntR_C"/>
</dbReference>
<dbReference type="InterPro" id="IPR011711">
    <property type="entry name" value="GntR_C"/>
</dbReference>
<reference evidence="5 6" key="1">
    <citation type="submission" date="2017-03" db="EMBL/GenBank/DDBJ databases">
        <title>Genome analysis of strain PAMC 26510.</title>
        <authorList>
            <person name="Oh H.-M."/>
            <person name="Yang J.-A."/>
        </authorList>
    </citation>
    <scope>NUCLEOTIDE SEQUENCE [LARGE SCALE GENOMIC DNA]</scope>
    <source>
        <strain evidence="5 6">PAMC 26510</strain>
    </source>
</reference>
<evidence type="ECO:0000313" key="5">
    <source>
        <dbReference type="EMBL" id="OTP70854.1"/>
    </source>
</evidence>
<dbReference type="EMBL" id="NBTY01000135">
    <property type="protein sequence ID" value="OTP70854.1"/>
    <property type="molecule type" value="Genomic_DNA"/>
</dbReference>
<evidence type="ECO:0000256" key="2">
    <source>
        <dbReference type="ARBA" id="ARBA00023125"/>
    </source>
</evidence>
<dbReference type="Pfam" id="PF00392">
    <property type="entry name" value="GntR"/>
    <property type="match status" value="1"/>
</dbReference>
<comment type="caution">
    <text evidence="5">The sequence shown here is derived from an EMBL/GenBank/DDBJ whole genome shotgun (WGS) entry which is preliminary data.</text>
</comment>
<dbReference type="SMART" id="SM00345">
    <property type="entry name" value="HTH_GNTR"/>
    <property type="match status" value="2"/>
</dbReference>
<dbReference type="InterPro" id="IPR000524">
    <property type="entry name" value="Tscrpt_reg_HTH_GntR"/>
</dbReference>
<dbReference type="PANTHER" id="PTHR43537:SF5">
    <property type="entry name" value="UXU OPERON TRANSCRIPTIONAL REGULATOR"/>
    <property type="match status" value="1"/>
</dbReference>
<dbReference type="AlphaFoldDB" id="A0A242MHR8"/>
<dbReference type="Gene3D" id="1.20.120.530">
    <property type="entry name" value="GntR ligand-binding domain-like"/>
    <property type="match status" value="1"/>
</dbReference>
<dbReference type="SUPFAM" id="SSF48008">
    <property type="entry name" value="GntR ligand-binding domain-like"/>
    <property type="match status" value="1"/>
</dbReference>
<accession>A0A242MHR8</accession>
<dbReference type="Proteomes" id="UP000194546">
    <property type="component" value="Unassembled WGS sequence"/>
</dbReference>
<keyword evidence="3" id="KW-0804">Transcription</keyword>
<organism evidence="5 6">
    <name type="scientific">Caballeronia sordidicola</name>
    <name type="common">Burkholderia sordidicola</name>
    <dbReference type="NCBI Taxonomy" id="196367"/>
    <lineage>
        <taxon>Bacteria</taxon>
        <taxon>Pseudomonadati</taxon>
        <taxon>Pseudomonadota</taxon>
        <taxon>Betaproteobacteria</taxon>
        <taxon>Burkholderiales</taxon>
        <taxon>Burkholderiaceae</taxon>
        <taxon>Caballeronia</taxon>
    </lineage>
</organism>
<gene>
    <name evidence="5" type="ORF">PAMC26510_24825</name>
</gene>
<evidence type="ECO:0000313" key="6">
    <source>
        <dbReference type="Proteomes" id="UP000194546"/>
    </source>
</evidence>
<feature type="domain" description="HTH gntR-type" evidence="4">
    <location>
        <begin position="15"/>
        <end position="82"/>
    </location>
</feature>
<sequence length="338" mass="37189">MSDPAQETSGDTDTRLRYRLIHDQLKSAIALGRIAPGLVLLEGPVARIFGTSRVPVRKAFEMLHAGGLLHTFEGRGYLVAHPDGRIPDPVRAPLSEAALGFEEAQAPLELPSNSERIYHALEAAVSIAVAFGHYRIDESLAAEVFGVSRGAVREALSRLRDFGLVEKSAYSHWLAGPLTARAVAQDYELRVLLEPAALRAGYAKLSRETIDAACDEIERAILDPDSTDADGLQQLETTLHVDFLQHAPNKKLLVTIDRALMPLTVNHAFFNAFNLHPELATLIEHRAVLFALRDADIDTAARALLLHLHAAQKRTLQRLKVLAVLPEPDLPLYMQRIV</sequence>
<dbReference type="Pfam" id="PF07729">
    <property type="entry name" value="FCD"/>
    <property type="match status" value="1"/>
</dbReference>
<name>A0A242MHR8_CABSO</name>
<dbReference type="Gene3D" id="1.10.10.10">
    <property type="entry name" value="Winged helix-like DNA-binding domain superfamily/Winged helix DNA-binding domain"/>
    <property type="match status" value="2"/>
</dbReference>
<dbReference type="GO" id="GO:0003700">
    <property type="term" value="F:DNA-binding transcription factor activity"/>
    <property type="evidence" value="ECO:0007669"/>
    <property type="project" value="InterPro"/>
</dbReference>
<dbReference type="InterPro" id="IPR036390">
    <property type="entry name" value="WH_DNA-bd_sf"/>
</dbReference>
<proteinExistence type="predicted"/>
<keyword evidence="2" id="KW-0238">DNA-binding</keyword>
<dbReference type="PROSITE" id="PS50949">
    <property type="entry name" value="HTH_GNTR"/>
    <property type="match status" value="1"/>
</dbReference>
<dbReference type="InterPro" id="IPR036388">
    <property type="entry name" value="WH-like_DNA-bd_sf"/>
</dbReference>
<dbReference type="SUPFAM" id="SSF46785">
    <property type="entry name" value="Winged helix' DNA-binding domain"/>
    <property type="match status" value="2"/>
</dbReference>
<evidence type="ECO:0000256" key="1">
    <source>
        <dbReference type="ARBA" id="ARBA00023015"/>
    </source>
</evidence>
<dbReference type="PANTHER" id="PTHR43537">
    <property type="entry name" value="TRANSCRIPTIONAL REGULATOR, GNTR FAMILY"/>
    <property type="match status" value="1"/>
</dbReference>
<dbReference type="GO" id="GO:0003677">
    <property type="term" value="F:DNA binding"/>
    <property type="evidence" value="ECO:0007669"/>
    <property type="project" value="UniProtKB-KW"/>
</dbReference>
<evidence type="ECO:0000256" key="3">
    <source>
        <dbReference type="ARBA" id="ARBA00023163"/>
    </source>
</evidence>
<keyword evidence="1" id="KW-0805">Transcription regulation</keyword>
<evidence type="ECO:0000259" key="4">
    <source>
        <dbReference type="PROSITE" id="PS50949"/>
    </source>
</evidence>
<protein>
    <submittedName>
        <fullName evidence="5">Putative biotin regulatory protein BioR (GntR family)</fullName>
    </submittedName>
</protein>